<evidence type="ECO:0000313" key="1">
    <source>
        <dbReference type="EMBL" id="MBW0592042.1"/>
    </source>
</evidence>
<dbReference type="EMBL" id="AVOT02146251">
    <property type="protein sequence ID" value="MBW0592042.1"/>
    <property type="molecule type" value="Genomic_DNA"/>
</dbReference>
<sequence>NFRKLMMELDAVSIVIPNELPSYSLLGKLGGNPHLSQFIKTLIFNEDIIEKPLAILSRLQDFSSHNSHSNYTQNKKETSSSALITEYDKLHKIIFYCSQGKHNRRCTTHKKEECWAEKPHLRPSRQEKKEKNNPKSHLSIAQALTTIGDSTSPMCNQVIVDCGAPHHMFNSPKFFPNYFEEIGSKVSTGDLQSNLLARGIVEMQSNNSKGEILVEGGICNILMYITYDLCNALLTLVDGNLWHCRLGHPGRAVLKNLGLPVQDRSCLTCKTNKSIRLPFNRHFELVSLPLDTIHIDLVRPIAAESVSGSCFLLTIMDQATS</sequence>
<organism evidence="1 2">
    <name type="scientific">Austropuccinia psidii MF-1</name>
    <dbReference type="NCBI Taxonomy" id="1389203"/>
    <lineage>
        <taxon>Eukaryota</taxon>
        <taxon>Fungi</taxon>
        <taxon>Dikarya</taxon>
        <taxon>Basidiomycota</taxon>
        <taxon>Pucciniomycotina</taxon>
        <taxon>Pucciniomycetes</taxon>
        <taxon>Pucciniales</taxon>
        <taxon>Sphaerophragmiaceae</taxon>
        <taxon>Austropuccinia</taxon>
    </lineage>
</organism>
<keyword evidence="2" id="KW-1185">Reference proteome</keyword>
<protein>
    <recommendedName>
        <fullName evidence="3">GAG-pre-integrase domain-containing protein</fullName>
    </recommendedName>
</protein>
<dbReference type="Proteomes" id="UP000765509">
    <property type="component" value="Unassembled WGS sequence"/>
</dbReference>
<gene>
    <name evidence="1" type="ORF">O181_131757</name>
</gene>
<evidence type="ECO:0000313" key="2">
    <source>
        <dbReference type="Proteomes" id="UP000765509"/>
    </source>
</evidence>
<evidence type="ECO:0008006" key="3">
    <source>
        <dbReference type="Google" id="ProtNLM"/>
    </source>
</evidence>
<comment type="caution">
    <text evidence="1">The sequence shown here is derived from an EMBL/GenBank/DDBJ whole genome shotgun (WGS) entry which is preliminary data.</text>
</comment>
<name>A0A9Q3QDI0_9BASI</name>
<accession>A0A9Q3QDI0</accession>
<proteinExistence type="predicted"/>
<feature type="non-terminal residue" evidence="1">
    <location>
        <position position="1"/>
    </location>
</feature>
<reference evidence="1" key="1">
    <citation type="submission" date="2021-03" db="EMBL/GenBank/DDBJ databases">
        <title>Draft genome sequence of rust myrtle Austropuccinia psidii MF-1, a brazilian biotype.</title>
        <authorList>
            <person name="Quecine M.C."/>
            <person name="Pachon D.M.R."/>
            <person name="Bonatelli M.L."/>
            <person name="Correr F.H."/>
            <person name="Franceschini L.M."/>
            <person name="Leite T.F."/>
            <person name="Margarido G.R.A."/>
            <person name="Almeida C.A."/>
            <person name="Ferrarezi J.A."/>
            <person name="Labate C.A."/>
        </authorList>
    </citation>
    <scope>NUCLEOTIDE SEQUENCE</scope>
    <source>
        <strain evidence="1">MF-1</strain>
    </source>
</reference>
<dbReference type="AlphaFoldDB" id="A0A9Q3QDI0"/>